<dbReference type="GO" id="GO:0005886">
    <property type="term" value="C:plasma membrane"/>
    <property type="evidence" value="ECO:0007669"/>
    <property type="project" value="TreeGrafter"/>
</dbReference>
<evidence type="ECO:0000313" key="8">
    <source>
        <dbReference type="EMBL" id="TWP48823.1"/>
    </source>
</evidence>
<feature type="transmembrane region" description="Helical" evidence="7">
    <location>
        <begin position="143"/>
        <end position="162"/>
    </location>
</feature>
<keyword evidence="4 7" id="KW-1133">Transmembrane helix</keyword>
<dbReference type="Pfam" id="PF01184">
    <property type="entry name" value="Gpr1_Fun34_YaaH"/>
    <property type="match status" value="1"/>
</dbReference>
<organism evidence="8 9">
    <name type="scientific">Lentzea tibetensis</name>
    <dbReference type="NCBI Taxonomy" id="2591470"/>
    <lineage>
        <taxon>Bacteria</taxon>
        <taxon>Bacillati</taxon>
        <taxon>Actinomycetota</taxon>
        <taxon>Actinomycetes</taxon>
        <taxon>Pseudonocardiales</taxon>
        <taxon>Pseudonocardiaceae</taxon>
        <taxon>Lentzea</taxon>
    </lineage>
</organism>
<feature type="transmembrane region" description="Helical" evidence="7">
    <location>
        <begin position="46"/>
        <end position="66"/>
    </location>
</feature>
<feature type="transmembrane region" description="Helical" evidence="7">
    <location>
        <begin position="78"/>
        <end position="98"/>
    </location>
</feature>
<feature type="transmembrane region" description="Helical" evidence="7">
    <location>
        <begin position="168"/>
        <end position="186"/>
    </location>
</feature>
<evidence type="ECO:0000256" key="7">
    <source>
        <dbReference type="SAM" id="Phobius"/>
    </source>
</evidence>
<feature type="region of interest" description="Disordered" evidence="6">
    <location>
        <begin position="1"/>
        <end position="27"/>
    </location>
</feature>
<dbReference type="PANTHER" id="PTHR31123">
    <property type="entry name" value="ACCUMULATION OF DYADS PROTEIN 2-RELATED"/>
    <property type="match status" value="1"/>
</dbReference>
<keyword evidence="9" id="KW-1185">Reference proteome</keyword>
<evidence type="ECO:0000256" key="1">
    <source>
        <dbReference type="ARBA" id="ARBA00004141"/>
    </source>
</evidence>
<evidence type="ECO:0000256" key="5">
    <source>
        <dbReference type="ARBA" id="ARBA00023136"/>
    </source>
</evidence>
<dbReference type="GO" id="GO:0015123">
    <property type="term" value="F:acetate transmembrane transporter activity"/>
    <property type="evidence" value="ECO:0007669"/>
    <property type="project" value="TreeGrafter"/>
</dbReference>
<keyword evidence="3 7" id="KW-0812">Transmembrane</keyword>
<feature type="transmembrane region" description="Helical" evidence="7">
    <location>
        <begin position="104"/>
        <end position="131"/>
    </location>
</feature>
<dbReference type="InterPro" id="IPR051633">
    <property type="entry name" value="AceTr"/>
</dbReference>
<reference evidence="8 9" key="1">
    <citation type="submission" date="2019-07" db="EMBL/GenBank/DDBJ databases">
        <title>Lentzea xizangensis sp. nov., isolated from Qinghai-Tibetan Plateau Soils.</title>
        <authorList>
            <person name="Huang J."/>
        </authorList>
    </citation>
    <scope>NUCLEOTIDE SEQUENCE [LARGE SCALE GENOMIC DNA]</scope>
    <source>
        <strain evidence="8 9">FXJ1.1311</strain>
    </source>
</reference>
<evidence type="ECO:0000256" key="4">
    <source>
        <dbReference type="ARBA" id="ARBA00022989"/>
    </source>
</evidence>
<gene>
    <name evidence="8" type="ORF">FKR81_26370</name>
</gene>
<dbReference type="EMBL" id="VOBR01000018">
    <property type="protein sequence ID" value="TWP48823.1"/>
    <property type="molecule type" value="Genomic_DNA"/>
</dbReference>
<comment type="caution">
    <text evidence="8">The sequence shown here is derived from an EMBL/GenBank/DDBJ whole genome shotgun (WGS) entry which is preliminary data.</text>
</comment>
<evidence type="ECO:0000256" key="6">
    <source>
        <dbReference type="SAM" id="MobiDB-lite"/>
    </source>
</evidence>
<proteinExistence type="inferred from homology"/>
<evidence type="ECO:0000256" key="2">
    <source>
        <dbReference type="ARBA" id="ARBA00005587"/>
    </source>
</evidence>
<protein>
    <recommendedName>
        <fullName evidence="10">GPR1/FUN34/yaaH family protein</fullName>
    </recommendedName>
</protein>
<comment type="similarity">
    <text evidence="2">Belongs to the acetate uptake transporter (AceTr) (TC 2.A.96) family.</text>
</comment>
<dbReference type="OrthoDB" id="4940354at2"/>
<dbReference type="InterPro" id="IPR000791">
    <property type="entry name" value="Gpr1/Fun34/SatP-like"/>
</dbReference>
<feature type="transmembrane region" description="Helical" evidence="7">
    <location>
        <begin position="198"/>
        <end position="219"/>
    </location>
</feature>
<evidence type="ECO:0000256" key="3">
    <source>
        <dbReference type="ARBA" id="ARBA00022692"/>
    </source>
</evidence>
<keyword evidence="5 7" id="KW-0472">Membrane</keyword>
<accession>A0A563END8</accession>
<feature type="compositionally biased region" description="Polar residues" evidence="6">
    <location>
        <begin position="9"/>
        <end position="21"/>
    </location>
</feature>
<dbReference type="AlphaFoldDB" id="A0A563END8"/>
<name>A0A563END8_9PSEU</name>
<sequence>MSSDRRELMTTTEIPSQTSNGHKVAVEKTETAPTEVPTSLSANPALLGYPAFAIGALSLALFLTGFNQTTIPSTLAGGLPIMIVASGLLLIVASIWAIKRNDGVQAAIFGLFGAFWLSFTVLIVGLLDNWFGKLPEPAQRGANANFLLVWFVLMLAMTFATLRLPKAITLLFVLVDFSLITLFSAVSIARPGAGGDPFILHPGIAALFIMPFLGLYLFMSATNAALGGKSFPMGKPFIKR</sequence>
<evidence type="ECO:0000313" key="9">
    <source>
        <dbReference type="Proteomes" id="UP000316639"/>
    </source>
</evidence>
<dbReference type="Proteomes" id="UP000316639">
    <property type="component" value="Unassembled WGS sequence"/>
</dbReference>
<dbReference type="PANTHER" id="PTHR31123:SF1">
    <property type="entry name" value="ACCUMULATION OF DYADS PROTEIN 2-RELATED"/>
    <property type="match status" value="1"/>
</dbReference>
<comment type="subcellular location">
    <subcellularLocation>
        <location evidence="1">Membrane</location>
        <topology evidence="1">Multi-pass membrane protein</topology>
    </subcellularLocation>
</comment>
<evidence type="ECO:0008006" key="10">
    <source>
        <dbReference type="Google" id="ProtNLM"/>
    </source>
</evidence>